<evidence type="ECO:0000313" key="3">
    <source>
        <dbReference type="Proteomes" id="UP001346149"/>
    </source>
</evidence>
<sequence>MCPLRFILVFFSAVIAGYFAWMTVRSSPELHLSLQELTADSSPSEESQGLNLKKVVQDGFWIFVDMASGKYLWRSFKQMRAQEKSKSC</sequence>
<keyword evidence="1" id="KW-0472">Membrane</keyword>
<comment type="caution">
    <text evidence="2">The sequence shown here is derived from an EMBL/GenBank/DDBJ whole genome shotgun (WGS) entry which is preliminary data.</text>
</comment>
<organism evidence="2 3">
    <name type="scientific">Trapa natans</name>
    <name type="common">Water chestnut</name>
    <dbReference type="NCBI Taxonomy" id="22666"/>
    <lineage>
        <taxon>Eukaryota</taxon>
        <taxon>Viridiplantae</taxon>
        <taxon>Streptophyta</taxon>
        <taxon>Embryophyta</taxon>
        <taxon>Tracheophyta</taxon>
        <taxon>Spermatophyta</taxon>
        <taxon>Magnoliopsida</taxon>
        <taxon>eudicotyledons</taxon>
        <taxon>Gunneridae</taxon>
        <taxon>Pentapetalae</taxon>
        <taxon>rosids</taxon>
        <taxon>malvids</taxon>
        <taxon>Myrtales</taxon>
        <taxon>Lythraceae</taxon>
        <taxon>Trapa</taxon>
    </lineage>
</organism>
<name>A0AAN7MC07_TRANT</name>
<dbReference type="PANTHER" id="PTHR34132">
    <property type="entry name" value="EMB|CAB87627.1-RELATED"/>
    <property type="match status" value="1"/>
</dbReference>
<keyword evidence="1" id="KW-1133">Transmembrane helix</keyword>
<gene>
    <name evidence="2" type="ORF">SAY86_011804</name>
</gene>
<dbReference type="PANTHER" id="PTHR34132:SF2">
    <property type="entry name" value="EMB|CAB87627.1-RELATED"/>
    <property type="match status" value="1"/>
</dbReference>
<evidence type="ECO:0000313" key="2">
    <source>
        <dbReference type="EMBL" id="KAK4793810.1"/>
    </source>
</evidence>
<protein>
    <recommendedName>
        <fullName evidence="4">Methyltransferase-like protein</fullName>
    </recommendedName>
</protein>
<proteinExistence type="predicted"/>
<accession>A0AAN7MC07</accession>
<feature type="transmembrane region" description="Helical" evidence="1">
    <location>
        <begin position="6"/>
        <end position="24"/>
    </location>
</feature>
<evidence type="ECO:0008006" key="4">
    <source>
        <dbReference type="Google" id="ProtNLM"/>
    </source>
</evidence>
<keyword evidence="1" id="KW-0812">Transmembrane</keyword>
<keyword evidence="3" id="KW-1185">Reference proteome</keyword>
<reference evidence="2 3" key="1">
    <citation type="journal article" date="2023" name="Hortic Res">
        <title>Pangenome of water caltrop reveals structural variations and asymmetric subgenome divergence after allopolyploidization.</title>
        <authorList>
            <person name="Zhang X."/>
            <person name="Chen Y."/>
            <person name="Wang L."/>
            <person name="Yuan Y."/>
            <person name="Fang M."/>
            <person name="Shi L."/>
            <person name="Lu R."/>
            <person name="Comes H.P."/>
            <person name="Ma Y."/>
            <person name="Chen Y."/>
            <person name="Huang G."/>
            <person name="Zhou Y."/>
            <person name="Zheng Z."/>
            <person name="Qiu Y."/>
        </authorList>
    </citation>
    <scope>NUCLEOTIDE SEQUENCE [LARGE SCALE GENOMIC DNA]</scope>
    <source>
        <strain evidence="2">F231</strain>
    </source>
</reference>
<dbReference type="EMBL" id="JAXQNO010000007">
    <property type="protein sequence ID" value="KAK4793810.1"/>
    <property type="molecule type" value="Genomic_DNA"/>
</dbReference>
<dbReference type="Proteomes" id="UP001346149">
    <property type="component" value="Unassembled WGS sequence"/>
</dbReference>
<dbReference type="AlphaFoldDB" id="A0AAN7MC07"/>
<evidence type="ECO:0000256" key="1">
    <source>
        <dbReference type="SAM" id="Phobius"/>
    </source>
</evidence>